<comment type="subunit">
    <text evidence="7">Adaptor protein complex 3 (AP-3) is a heterotetramer.</text>
</comment>
<name>A0A843TW33_COLES</name>
<dbReference type="InterPro" id="IPR002553">
    <property type="entry name" value="Clathrin/coatomer_adapt-like_N"/>
</dbReference>
<reference evidence="10" key="1">
    <citation type="submission" date="2017-07" db="EMBL/GenBank/DDBJ databases">
        <title>Taro Niue Genome Assembly and Annotation.</title>
        <authorList>
            <person name="Atibalentja N."/>
            <person name="Keating K."/>
            <person name="Fields C.J."/>
        </authorList>
    </citation>
    <scope>NUCLEOTIDE SEQUENCE</scope>
    <source>
        <strain evidence="10">Niue_2</strain>
        <tissue evidence="10">Leaf</tissue>
    </source>
</reference>
<comment type="similarity">
    <text evidence="2 7">Belongs to the adaptor complexes large subunit family.</text>
</comment>
<comment type="subcellular location">
    <subcellularLocation>
        <location evidence="1">Endomembrane system</location>
    </subcellularLocation>
    <subcellularLocation>
        <location evidence="7">Golgi apparatus</location>
    </subcellularLocation>
</comment>
<evidence type="ECO:0000256" key="2">
    <source>
        <dbReference type="ARBA" id="ARBA00006613"/>
    </source>
</evidence>
<comment type="function">
    <text evidence="7">Part of the AP-3 complex, an adaptor-related complex which seems to be clathrin-associated. The complex is associated with the Golgi region as well as more peripheral structures. It facilitates the budding of vesicles from the Golgi membrane and may be directly involved in trafficking to the vacuole. It also function in maintaining the identity of lytic vacuoles and in regulating the transition between storage and lytic vacuoles.</text>
</comment>
<evidence type="ECO:0000259" key="9">
    <source>
        <dbReference type="Pfam" id="PF01602"/>
    </source>
</evidence>
<dbReference type="GO" id="GO:0006623">
    <property type="term" value="P:protein targeting to vacuole"/>
    <property type="evidence" value="ECO:0007669"/>
    <property type="project" value="TreeGrafter"/>
</dbReference>
<feature type="domain" description="Clathrin/coatomer adaptor adaptin-like N-terminal" evidence="9">
    <location>
        <begin position="56"/>
        <end position="532"/>
    </location>
</feature>
<feature type="compositionally biased region" description="Low complexity" evidence="8">
    <location>
        <begin position="7"/>
        <end position="17"/>
    </location>
</feature>
<gene>
    <name evidence="10" type="ORF">Taro_006707</name>
</gene>
<evidence type="ECO:0000256" key="5">
    <source>
        <dbReference type="ARBA" id="ARBA00022927"/>
    </source>
</evidence>
<accession>A0A843TW33</accession>
<evidence type="ECO:0000256" key="4">
    <source>
        <dbReference type="ARBA" id="ARBA00022737"/>
    </source>
</evidence>
<dbReference type="PANTHER" id="PTHR22781">
    <property type="entry name" value="DELTA ADAPTIN-RELATED"/>
    <property type="match status" value="1"/>
</dbReference>
<feature type="region of interest" description="Disordered" evidence="8">
    <location>
        <begin position="764"/>
        <end position="792"/>
    </location>
</feature>
<evidence type="ECO:0000313" key="11">
    <source>
        <dbReference type="Proteomes" id="UP000652761"/>
    </source>
</evidence>
<dbReference type="Proteomes" id="UP000652761">
    <property type="component" value="Unassembled WGS sequence"/>
</dbReference>
<feature type="compositionally biased region" description="Basic residues" evidence="8">
    <location>
        <begin position="926"/>
        <end position="942"/>
    </location>
</feature>
<dbReference type="GO" id="GO:0006896">
    <property type="term" value="P:Golgi to vacuole transport"/>
    <property type="evidence" value="ECO:0007669"/>
    <property type="project" value="TreeGrafter"/>
</dbReference>
<dbReference type="SUPFAM" id="SSF48371">
    <property type="entry name" value="ARM repeat"/>
    <property type="match status" value="1"/>
</dbReference>
<evidence type="ECO:0000313" key="10">
    <source>
        <dbReference type="EMBL" id="MQL74346.1"/>
    </source>
</evidence>
<dbReference type="PANTHER" id="PTHR22781:SF12">
    <property type="entry name" value="AP-3 COMPLEX SUBUNIT DELTA-1"/>
    <property type="match status" value="1"/>
</dbReference>
<dbReference type="GO" id="GO:0005794">
    <property type="term" value="C:Golgi apparatus"/>
    <property type="evidence" value="ECO:0007669"/>
    <property type="project" value="UniProtKB-SubCell"/>
</dbReference>
<feature type="region of interest" description="Disordered" evidence="8">
    <location>
        <begin position="1"/>
        <end position="20"/>
    </location>
</feature>
<keyword evidence="3 7" id="KW-0813">Transport</keyword>
<evidence type="ECO:0000256" key="7">
    <source>
        <dbReference type="PIRNR" id="PIRNR037092"/>
    </source>
</evidence>
<sequence>MAMAGTSSSPSPSSGPSLMDSLFQRTLDDLIKSLRSATGGAGDPPSLVLSRAVDEARREIRSQDPATKAIALQKLTYLSSLHGADISWAAFHPLELLPSPLLLHKKLAYLAASLSFSPSTSVLPLATHQLRKDLASPSDPVTALALSFLASPAASPDLARDLSNELCPLLSSTRPRIRAKATAAALRFFILYPDCVRVAFKRLVENLEYADQRVVSAAVGVFCELSAVDPGPYLPLAPEFYRILVDCRSNWILIKVIKIFSRLAPLEPRLARRIVDPVCEHMRRSSAKSLVFECIRIVFTSLDGFDSAVKLAVDKVREFLASGDDPNLRYLGLKGLSMLRPMHSWAVEESREIVVKSLGDADPNIQREALHLVMGMVSEANLVEISILLVNYALKSDPDFCNEILGEILSTCCRNFYEMVVDFDWYVSLLGDMSRNPHCAQGEEIERQVVDIGMRVRDARPELVRVARDLLINPAFLGNPFLCRILSAAAWVSGEYVEFSRNPVELVEALLQPRTSLLPVSVRAVYIQSVFKVLIFYLGSYFEQEEADHYLPACHQVGSQLTEISDGVSFEVSSNRNPGEKDSVENEDDVSNAPRACSSNELTEMKGSFTYDAVKYILNLIETSLDPFLEDNEVELQERARNVLGFVHTLQEAQGSSLDEESFKKNPKIIQCVTFMVDAFSDELGPTPANAQERVLVPDGVVLKGDLSDLATVLDFEDFEPPRSLIFSLRSHEPCESKENLSSLNESTSLLAEHRRQHGLYYLPTGKDEAEPDGYPRANEPQLPVSHSNATDDSINDILQLTKQSLVPRKTKPRPVVVKLDEGELILASSLKSEELKDDLLSGAVRDVLLGNDDEPTTSRRKTSEKSSRSRDRGTPECADHRNQSNEILDDTQHVNPSSRIRHKSHGKGKVRSTDENVDKGDGKSHKGSHRSSRHRRHKHKEKAGASANVAPQAPAIQDFLL</sequence>
<feature type="compositionally biased region" description="Basic and acidic residues" evidence="8">
    <location>
        <begin position="912"/>
        <end position="925"/>
    </location>
</feature>
<proteinExistence type="inferred from homology"/>
<keyword evidence="5 7" id="KW-0653">Protein transport</keyword>
<dbReference type="Pfam" id="PF01602">
    <property type="entry name" value="Adaptin_N"/>
    <property type="match status" value="1"/>
</dbReference>
<protein>
    <recommendedName>
        <fullName evidence="7">AP-3 complex subunit delta</fullName>
    </recommendedName>
</protein>
<evidence type="ECO:0000256" key="3">
    <source>
        <dbReference type="ARBA" id="ARBA00022448"/>
    </source>
</evidence>
<dbReference type="PIRSF" id="PIRSF037092">
    <property type="entry name" value="AP3_complex_delta"/>
    <property type="match status" value="1"/>
</dbReference>
<organism evidence="10 11">
    <name type="scientific">Colocasia esculenta</name>
    <name type="common">Wild taro</name>
    <name type="synonym">Arum esculentum</name>
    <dbReference type="NCBI Taxonomy" id="4460"/>
    <lineage>
        <taxon>Eukaryota</taxon>
        <taxon>Viridiplantae</taxon>
        <taxon>Streptophyta</taxon>
        <taxon>Embryophyta</taxon>
        <taxon>Tracheophyta</taxon>
        <taxon>Spermatophyta</taxon>
        <taxon>Magnoliopsida</taxon>
        <taxon>Liliopsida</taxon>
        <taxon>Araceae</taxon>
        <taxon>Aroideae</taxon>
        <taxon>Colocasieae</taxon>
        <taxon>Colocasia</taxon>
    </lineage>
</organism>
<dbReference type="AlphaFoldDB" id="A0A843TW33"/>
<feature type="region of interest" description="Disordered" evidence="8">
    <location>
        <begin position="850"/>
        <end position="962"/>
    </location>
</feature>
<dbReference type="InterPro" id="IPR016024">
    <property type="entry name" value="ARM-type_fold"/>
</dbReference>
<evidence type="ECO:0000256" key="1">
    <source>
        <dbReference type="ARBA" id="ARBA00004308"/>
    </source>
</evidence>
<keyword evidence="7" id="KW-0333">Golgi apparatus</keyword>
<feature type="compositionally biased region" description="Basic residues" evidence="8">
    <location>
        <begin position="900"/>
        <end position="911"/>
    </location>
</feature>
<dbReference type="EMBL" id="NMUH01000202">
    <property type="protein sequence ID" value="MQL74346.1"/>
    <property type="molecule type" value="Genomic_DNA"/>
</dbReference>
<feature type="region of interest" description="Disordered" evidence="8">
    <location>
        <begin position="572"/>
        <end position="595"/>
    </location>
</feature>
<comment type="caution">
    <text evidence="10">The sequence shown here is derived from an EMBL/GenBank/DDBJ whole genome shotgun (WGS) entry which is preliminary data.</text>
</comment>
<keyword evidence="11" id="KW-1185">Reference proteome</keyword>
<dbReference type="InterPro" id="IPR011989">
    <property type="entry name" value="ARM-like"/>
</dbReference>
<dbReference type="GO" id="GO:0010008">
    <property type="term" value="C:endosome membrane"/>
    <property type="evidence" value="ECO:0007669"/>
    <property type="project" value="TreeGrafter"/>
</dbReference>
<keyword evidence="4" id="KW-0677">Repeat</keyword>
<evidence type="ECO:0000256" key="6">
    <source>
        <dbReference type="ARBA" id="ARBA00023136"/>
    </source>
</evidence>
<dbReference type="OrthoDB" id="10264595at2759"/>
<dbReference type="GO" id="GO:0030123">
    <property type="term" value="C:AP-3 adaptor complex"/>
    <property type="evidence" value="ECO:0007669"/>
    <property type="project" value="InterPro"/>
</dbReference>
<dbReference type="InterPro" id="IPR017105">
    <property type="entry name" value="AP3_complex_dsu"/>
</dbReference>
<feature type="compositionally biased region" description="Basic and acidic residues" evidence="8">
    <location>
        <begin position="862"/>
        <end position="884"/>
    </location>
</feature>
<evidence type="ECO:0000256" key="8">
    <source>
        <dbReference type="SAM" id="MobiDB-lite"/>
    </source>
</evidence>
<keyword evidence="6" id="KW-0472">Membrane</keyword>
<dbReference type="Gene3D" id="1.25.10.10">
    <property type="entry name" value="Leucine-rich Repeat Variant"/>
    <property type="match status" value="1"/>
</dbReference>